<keyword evidence="1" id="KW-0812">Transmembrane</keyword>
<keyword evidence="1" id="KW-1133">Transmembrane helix</keyword>
<proteinExistence type="predicted"/>
<keyword evidence="1" id="KW-0472">Membrane</keyword>
<feature type="transmembrane region" description="Helical" evidence="1">
    <location>
        <begin position="30"/>
        <end position="54"/>
    </location>
</feature>
<evidence type="ECO:0000256" key="1">
    <source>
        <dbReference type="SAM" id="Phobius"/>
    </source>
</evidence>
<dbReference type="EMBL" id="CYYV01000010">
    <property type="protein sequence ID" value="CUO55680.1"/>
    <property type="molecule type" value="Genomic_DNA"/>
</dbReference>
<feature type="transmembrane region" description="Helical" evidence="1">
    <location>
        <begin position="5"/>
        <end position="24"/>
    </location>
</feature>
<evidence type="ECO:0000313" key="3">
    <source>
        <dbReference type="Proteomes" id="UP000095706"/>
    </source>
</evidence>
<feature type="transmembrane region" description="Helical" evidence="1">
    <location>
        <begin position="61"/>
        <end position="83"/>
    </location>
</feature>
<dbReference type="RefSeq" id="WP_009904718.1">
    <property type="nucleotide sequence ID" value="NZ_CYYV01000010.1"/>
</dbReference>
<sequence length="87" mass="9804">MKEKILSIISLVTIFVPLTMLFVWKPTAANATAIAIGYGVFIVASFLYALFLFLKKQQRDIYVKVGLGVNAFYLLGILFMVIIPRLF</sequence>
<dbReference type="Proteomes" id="UP000095706">
    <property type="component" value="Unassembled WGS sequence"/>
</dbReference>
<accession>A0A174G489</accession>
<dbReference type="AlphaFoldDB" id="A0A174G489"/>
<evidence type="ECO:0000313" key="2">
    <source>
        <dbReference type="EMBL" id="CUO55680.1"/>
    </source>
</evidence>
<organism evidence="2 3">
    <name type="scientific">Fusicatenibacter saccharivorans</name>
    <dbReference type="NCBI Taxonomy" id="1150298"/>
    <lineage>
        <taxon>Bacteria</taxon>
        <taxon>Bacillati</taxon>
        <taxon>Bacillota</taxon>
        <taxon>Clostridia</taxon>
        <taxon>Lachnospirales</taxon>
        <taxon>Lachnospiraceae</taxon>
        <taxon>Fusicatenibacter</taxon>
    </lineage>
</organism>
<name>A0A174G489_9FIRM</name>
<protein>
    <submittedName>
        <fullName evidence="2">Uncharacterized protein</fullName>
    </submittedName>
</protein>
<gene>
    <name evidence="2" type="ORF">ERS852406_02265</name>
</gene>
<reference evidence="2 3" key="1">
    <citation type="submission" date="2015-09" db="EMBL/GenBank/DDBJ databases">
        <authorList>
            <consortium name="Pathogen Informatics"/>
        </authorList>
    </citation>
    <scope>NUCLEOTIDE SEQUENCE [LARGE SCALE GENOMIC DNA]</scope>
    <source>
        <strain evidence="2 3">2789STDY5608849</strain>
    </source>
</reference>